<organism evidence="1">
    <name type="scientific">hydrothermal vent metagenome</name>
    <dbReference type="NCBI Taxonomy" id="652676"/>
    <lineage>
        <taxon>unclassified sequences</taxon>
        <taxon>metagenomes</taxon>
        <taxon>ecological metagenomes</taxon>
    </lineage>
</organism>
<evidence type="ECO:0000313" key="1">
    <source>
        <dbReference type="EMBL" id="CUS44373.1"/>
    </source>
</evidence>
<protein>
    <recommendedName>
        <fullName evidence="2">Cell division protein ZipA</fullName>
    </recommendedName>
</protein>
<gene>
    <name evidence="1" type="ORF">MGWOODY_Smn319</name>
</gene>
<proteinExistence type="predicted"/>
<dbReference type="AlphaFoldDB" id="A0A160TIW7"/>
<dbReference type="EMBL" id="CZQE01000142">
    <property type="protein sequence ID" value="CUS44373.1"/>
    <property type="molecule type" value="Genomic_DNA"/>
</dbReference>
<dbReference type="Pfam" id="PF13671">
    <property type="entry name" value="AAA_33"/>
    <property type="match status" value="1"/>
</dbReference>
<dbReference type="SUPFAM" id="SSF52540">
    <property type="entry name" value="P-loop containing nucleoside triphosphate hydrolases"/>
    <property type="match status" value="1"/>
</dbReference>
<accession>A0A160TIW7</accession>
<reference evidence="1" key="1">
    <citation type="submission" date="2015-10" db="EMBL/GenBank/DDBJ databases">
        <authorList>
            <person name="Gilbert D.G."/>
        </authorList>
    </citation>
    <scope>NUCLEOTIDE SEQUENCE</scope>
</reference>
<dbReference type="InterPro" id="IPR027417">
    <property type="entry name" value="P-loop_NTPase"/>
</dbReference>
<dbReference type="Gene3D" id="3.40.50.300">
    <property type="entry name" value="P-loop containing nucleotide triphosphate hydrolases"/>
    <property type="match status" value="1"/>
</dbReference>
<sequence>MSTQETTLHLLCGKIAAGKSTLTARLAALPHTIVVAEDQWLARLYPGEQTSLADYVRNSTRLRHAMAPHLVALLRTGVSVVLDFPANTLVSRAWMRTLVEEAGVAHQLHYLDVPDGICKARLRQRNAGGEHEFIVSDEEFDLFTRHFVAPSPDEGFNIVLHRQ</sequence>
<evidence type="ECO:0008006" key="2">
    <source>
        <dbReference type="Google" id="ProtNLM"/>
    </source>
</evidence>
<name>A0A160TIW7_9ZZZZ</name>